<evidence type="ECO:0000256" key="16">
    <source>
        <dbReference type="SAM" id="Phobius"/>
    </source>
</evidence>
<evidence type="ECO:0000256" key="1">
    <source>
        <dbReference type="ARBA" id="ARBA00004141"/>
    </source>
</evidence>
<dbReference type="PANTHER" id="PTHR34836">
    <property type="entry name" value="OS06G0188250 PROTEIN"/>
    <property type="match status" value="1"/>
</dbReference>
<comment type="similarity">
    <text evidence="2 13">Belongs to the glutamate-gated ion channel (TC 1.A.10.1) family.</text>
</comment>
<dbReference type="GO" id="GO:0015276">
    <property type="term" value="F:ligand-gated monoatomic ion channel activity"/>
    <property type="evidence" value="ECO:0007669"/>
    <property type="project" value="InterPro"/>
</dbReference>
<evidence type="ECO:0000256" key="14">
    <source>
        <dbReference type="PIRSR" id="PIRSR037090-50"/>
    </source>
</evidence>
<keyword evidence="6 16" id="KW-1133">Transmembrane helix</keyword>
<evidence type="ECO:0000256" key="2">
    <source>
        <dbReference type="ARBA" id="ARBA00008685"/>
    </source>
</evidence>
<accession>A0A4S8J7K0</accession>
<dbReference type="Proteomes" id="UP000317650">
    <property type="component" value="Chromosome 3"/>
</dbReference>
<dbReference type="EMBL" id="PYDT01000006">
    <property type="protein sequence ID" value="THU57557.1"/>
    <property type="molecule type" value="Genomic_DNA"/>
</dbReference>
<feature type="transmembrane region" description="Helical" evidence="16">
    <location>
        <begin position="648"/>
        <end position="666"/>
    </location>
</feature>
<keyword evidence="11 13" id="KW-1071">Ligand-gated ion channel</keyword>
<dbReference type="FunFam" id="3.40.50.2300:FF:000195">
    <property type="entry name" value="Glutamate receptor"/>
    <property type="match status" value="1"/>
</dbReference>
<keyword evidence="3 13" id="KW-0813">Transport</keyword>
<evidence type="ECO:0000256" key="8">
    <source>
        <dbReference type="ARBA" id="ARBA00023136"/>
    </source>
</evidence>
<feature type="disulfide bond" evidence="14">
    <location>
        <begin position="756"/>
        <end position="812"/>
    </location>
</feature>
<dbReference type="InterPro" id="IPR017103">
    <property type="entry name" value="Iontropic_Glu_rcpt_pln"/>
</dbReference>
<name>A0A4S8J7K0_MUSBA</name>
<keyword evidence="14" id="KW-1015">Disulfide bond</keyword>
<dbReference type="SMART" id="SM00079">
    <property type="entry name" value="PBPe"/>
    <property type="match status" value="1"/>
</dbReference>
<dbReference type="Pfam" id="PF01094">
    <property type="entry name" value="ANF_receptor"/>
    <property type="match status" value="1"/>
</dbReference>
<evidence type="ECO:0000256" key="5">
    <source>
        <dbReference type="ARBA" id="ARBA00022729"/>
    </source>
</evidence>
<dbReference type="SUPFAM" id="SSF53822">
    <property type="entry name" value="Periplasmic binding protein-like I"/>
    <property type="match status" value="1"/>
</dbReference>
<dbReference type="Pfam" id="PF10613">
    <property type="entry name" value="Lig_chan-Glu_bd"/>
    <property type="match status" value="1"/>
</dbReference>
<dbReference type="PANTHER" id="PTHR34836:SF9">
    <property type="entry name" value="RECEPTOR LIGAND BINDING REGION DOMAIN-CONTAINING PROTEIN"/>
    <property type="match status" value="1"/>
</dbReference>
<dbReference type="CDD" id="cd13686">
    <property type="entry name" value="GluR_Plant"/>
    <property type="match status" value="1"/>
</dbReference>
<sequence length="952" mass="105130">MERFLHLPFLASSFVFFCCFSFFAGHYDFGVLVSAQNSTVPVDVGVILHLRSLPGKRSRTSISMAIEDFYAVHSNYTTRVVLHVKDSENEAIGAAAAAVALLKDVQVKSIIGPMTSTEADFVIQIGNKTQVPVLSFSASSPSLSPAHTPFFVRTTTNDSSQVGAIAAVTQYFGWRQAVPVYEDSEYGAGIVPFLIDALQAVDARVPYRSVIPTEATSDELDKELYKLMTMQTRVFVVHMLPALGARLFRRAHQLGMMDDGYVWITTDGITDVLDLLDQRTVAEAMQGVIGVRPYVNRSEEIDDFTARFKRKFRQDNPTLEPTDPTVFQLWAYDTARAVAMAVEKAVSARTAFQSLQSGNNSTDLGRLGVSKTGPALLEAIMGTRFRGLAGEFQLVDGQLQSSAFEIVNVNGKSGRTIGFWTPGNGISRDLESTNDGGLRSVIWPGEPKDVPKGWEMPTNGKKLRIAVPVKHGFDQFVKVTTDPATDRTTVTGFCIDVFQAVMDSLPYAIPFEYIPFPNSSESYDNFVYQVKLKNFDAVVGDTTILANRSQFVEFTMPFTESGVSMIVPVEGDKSKNMWIFLEPLTIDLWLGSLAFFVFTGFVVWVIEHRENEEFAGKPLDQFGIIFYFAFSILVFSHKEKLQSNLTRFVVIIWVFVVLILTSSYTASLTSMLTVQQLQPTVTDVNQLLKSGASIGYQDGSFVAGMLKRMGFQEQKLKNYSTIDQYAEALSNGSANGGVDAFFDEIPYLRLVLSQYCDDFAMVGPTYKTDGFGFVFPRGSPLVSDISRAILNITEGERMTEIEKAWFGDPSSCPNQSNNLASSSLAFRSFGGLFLITGGVSVLALLIFLARFIYTEWDELKAAAGRQSSLWKKMVVLLKYYHDVNEPLPCPTLKRDEFAAIDIGEMNQHTQPGVGAALPHLVGSLSPVSMSNHSRLSFTSPEEEISSTEPNSP</sequence>
<comment type="caution">
    <text evidence="18">The sequence shown here is derived from an EMBL/GenBank/DDBJ whole genome shotgun (WGS) entry which is preliminary data.</text>
</comment>
<dbReference type="Gene3D" id="1.10.287.70">
    <property type="match status" value="1"/>
</dbReference>
<dbReference type="Gene3D" id="3.40.50.2300">
    <property type="match status" value="2"/>
</dbReference>
<keyword evidence="19" id="KW-1185">Reference proteome</keyword>
<feature type="transmembrane region" description="Helical" evidence="16">
    <location>
        <begin position="588"/>
        <end position="606"/>
    </location>
</feature>
<dbReference type="FunFam" id="3.40.190.10:FF:000195">
    <property type="entry name" value="Glutamate receptor 2.7"/>
    <property type="match status" value="1"/>
</dbReference>
<dbReference type="CDD" id="cd19990">
    <property type="entry name" value="PBP1_GABAb_receptor_plant"/>
    <property type="match status" value="1"/>
</dbReference>
<keyword evidence="9 13" id="KW-0675">Receptor</keyword>
<comment type="function">
    <text evidence="13">Glutamate-gated receptor that probably acts as non-selective cation channel.</text>
</comment>
<organism evidence="18 19">
    <name type="scientific">Musa balbisiana</name>
    <name type="common">Banana</name>
    <dbReference type="NCBI Taxonomy" id="52838"/>
    <lineage>
        <taxon>Eukaryota</taxon>
        <taxon>Viridiplantae</taxon>
        <taxon>Streptophyta</taxon>
        <taxon>Embryophyta</taxon>
        <taxon>Tracheophyta</taxon>
        <taxon>Spermatophyta</taxon>
        <taxon>Magnoliopsida</taxon>
        <taxon>Liliopsida</taxon>
        <taxon>Zingiberales</taxon>
        <taxon>Musaceae</taxon>
        <taxon>Musa</taxon>
    </lineage>
</organism>
<keyword evidence="8 13" id="KW-0472">Membrane</keyword>
<dbReference type="Pfam" id="PF00060">
    <property type="entry name" value="Lig_chan"/>
    <property type="match status" value="1"/>
</dbReference>
<dbReference type="AlphaFoldDB" id="A0A4S8J7K0"/>
<dbReference type="FunFam" id="1.10.287.70:FF:000163">
    <property type="entry name" value="Glutamate receptor"/>
    <property type="match status" value="1"/>
</dbReference>
<evidence type="ECO:0000256" key="9">
    <source>
        <dbReference type="ARBA" id="ARBA00023170"/>
    </source>
</evidence>
<evidence type="ECO:0000256" key="7">
    <source>
        <dbReference type="ARBA" id="ARBA00023065"/>
    </source>
</evidence>
<dbReference type="Gene3D" id="3.40.190.10">
    <property type="entry name" value="Periplasmic binding protein-like II"/>
    <property type="match status" value="2"/>
</dbReference>
<dbReference type="PIRSF" id="PIRSF037090">
    <property type="entry name" value="Iontro_Glu-like_rcpt_pln"/>
    <property type="match status" value="1"/>
</dbReference>
<keyword evidence="10" id="KW-0325">Glycoprotein</keyword>
<evidence type="ECO:0000256" key="4">
    <source>
        <dbReference type="ARBA" id="ARBA00022692"/>
    </source>
</evidence>
<protein>
    <recommendedName>
        <fullName evidence="13">Glutamate receptor</fullName>
    </recommendedName>
</protein>
<dbReference type="InterPro" id="IPR019594">
    <property type="entry name" value="Glu/Gly-bd"/>
</dbReference>
<proteinExistence type="inferred from homology"/>
<dbReference type="InterPro" id="IPR015683">
    <property type="entry name" value="Ionotropic_Glu_rcpt"/>
</dbReference>
<evidence type="ECO:0000256" key="13">
    <source>
        <dbReference type="PIRNR" id="PIRNR037090"/>
    </source>
</evidence>
<evidence type="ECO:0000259" key="17">
    <source>
        <dbReference type="SMART" id="SM00079"/>
    </source>
</evidence>
<feature type="transmembrane region" description="Helical" evidence="16">
    <location>
        <begin position="832"/>
        <end position="853"/>
    </location>
</feature>
<keyword evidence="12 13" id="KW-0407">Ion channel</keyword>
<comment type="subcellular location">
    <subcellularLocation>
        <location evidence="1">Membrane</location>
        <topology evidence="1">Multi-pass membrane protein</topology>
    </subcellularLocation>
</comment>
<keyword evidence="5" id="KW-0732">Signal</keyword>
<evidence type="ECO:0000313" key="19">
    <source>
        <dbReference type="Proteomes" id="UP000317650"/>
    </source>
</evidence>
<gene>
    <name evidence="18" type="ORF">C4D60_Mb03t04780</name>
</gene>
<dbReference type="InterPro" id="IPR044440">
    <property type="entry name" value="GABAb_receptor_plant_PBP1"/>
</dbReference>
<evidence type="ECO:0000256" key="11">
    <source>
        <dbReference type="ARBA" id="ARBA00023286"/>
    </source>
</evidence>
<evidence type="ECO:0000256" key="10">
    <source>
        <dbReference type="ARBA" id="ARBA00023180"/>
    </source>
</evidence>
<dbReference type="InterPro" id="IPR001320">
    <property type="entry name" value="Iontro_rcpt_C"/>
</dbReference>
<dbReference type="SUPFAM" id="SSF53850">
    <property type="entry name" value="Periplasmic binding protein-like II"/>
    <property type="match status" value="1"/>
</dbReference>
<feature type="transmembrane region" description="Helical" evidence="16">
    <location>
        <begin position="618"/>
        <end position="636"/>
    </location>
</feature>
<evidence type="ECO:0000256" key="12">
    <source>
        <dbReference type="ARBA" id="ARBA00023303"/>
    </source>
</evidence>
<dbReference type="FunFam" id="3.40.190.10:FF:000103">
    <property type="entry name" value="Glutamate receptor"/>
    <property type="match status" value="1"/>
</dbReference>
<evidence type="ECO:0000256" key="15">
    <source>
        <dbReference type="SAM" id="MobiDB-lite"/>
    </source>
</evidence>
<dbReference type="STRING" id="52838.A0A4S8J7K0"/>
<evidence type="ECO:0000256" key="3">
    <source>
        <dbReference type="ARBA" id="ARBA00022448"/>
    </source>
</evidence>
<reference evidence="18 19" key="1">
    <citation type="journal article" date="2019" name="Nat. Plants">
        <title>Genome sequencing of Musa balbisiana reveals subgenome evolution and function divergence in polyploid bananas.</title>
        <authorList>
            <person name="Yao X."/>
        </authorList>
    </citation>
    <scope>NUCLEOTIDE SEQUENCE [LARGE SCALE GENOMIC DNA]</scope>
    <source>
        <strain evidence="19">cv. DH-PKW</strain>
        <tissue evidence="18">Leaves</tissue>
    </source>
</reference>
<dbReference type="InterPro" id="IPR028082">
    <property type="entry name" value="Peripla_BP_I"/>
</dbReference>
<dbReference type="InterPro" id="IPR001828">
    <property type="entry name" value="ANF_lig-bd_rcpt"/>
</dbReference>
<keyword evidence="4 16" id="KW-0812">Transmembrane</keyword>
<evidence type="ECO:0000256" key="6">
    <source>
        <dbReference type="ARBA" id="ARBA00022989"/>
    </source>
</evidence>
<keyword evidence="7 13" id="KW-0406">Ion transport</keyword>
<feature type="region of interest" description="Disordered" evidence="15">
    <location>
        <begin position="932"/>
        <end position="952"/>
    </location>
</feature>
<feature type="domain" description="Ionotropic glutamate receptor C-terminal" evidence="17">
    <location>
        <begin position="462"/>
        <end position="808"/>
    </location>
</feature>
<dbReference type="GO" id="GO:0016020">
    <property type="term" value="C:membrane"/>
    <property type="evidence" value="ECO:0007669"/>
    <property type="project" value="UniProtKB-SubCell"/>
</dbReference>
<evidence type="ECO:0000313" key="18">
    <source>
        <dbReference type="EMBL" id="THU57557.1"/>
    </source>
</evidence>
<dbReference type="FunFam" id="3.40.50.2300:FF:000169">
    <property type="entry name" value="Glutamate receptor"/>
    <property type="match status" value="1"/>
</dbReference>